<keyword evidence="6 10" id="KW-0067">ATP-binding</keyword>
<keyword evidence="4 10" id="KW-0436">Ligase</keyword>
<comment type="caution">
    <text evidence="10">Lacks conserved residue(s) required for the propagation of feature annotation.</text>
</comment>
<dbReference type="FunFam" id="3.30.930.10:FF:000038">
    <property type="entry name" value="Aspartate--tRNA ligase"/>
    <property type="match status" value="1"/>
</dbReference>
<evidence type="ECO:0000256" key="4">
    <source>
        <dbReference type="ARBA" id="ARBA00022598"/>
    </source>
</evidence>
<organism evidence="12">
    <name type="scientific">Geoglobus ahangari</name>
    <dbReference type="NCBI Taxonomy" id="113653"/>
    <lineage>
        <taxon>Archaea</taxon>
        <taxon>Methanobacteriati</taxon>
        <taxon>Methanobacteriota</taxon>
        <taxon>Archaeoglobi</taxon>
        <taxon>Archaeoglobales</taxon>
        <taxon>Archaeoglobaceae</taxon>
        <taxon>Geoglobus</taxon>
    </lineage>
</organism>
<keyword evidence="3 10" id="KW-0963">Cytoplasm</keyword>
<keyword evidence="9 10" id="KW-0030">Aminoacyl-tRNA synthetase</keyword>
<dbReference type="GO" id="GO:0005524">
    <property type="term" value="F:ATP binding"/>
    <property type="evidence" value="ECO:0007669"/>
    <property type="project" value="UniProtKB-UniRule"/>
</dbReference>
<gene>
    <name evidence="10 12" type="primary">aspS</name>
    <name evidence="12" type="ORF">ENX77_03505</name>
</gene>
<dbReference type="HAMAP" id="MF_02075">
    <property type="entry name" value="Asp_tRNA_synth_type2"/>
    <property type="match status" value="1"/>
</dbReference>
<keyword evidence="7 10" id="KW-0460">Magnesium</keyword>
<evidence type="ECO:0000313" key="12">
    <source>
        <dbReference type="EMBL" id="HGE66179.1"/>
    </source>
</evidence>
<dbReference type="CDD" id="cd00776">
    <property type="entry name" value="AsxRS_core"/>
    <property type="match status" value="1"/>
</dbReference>
<dbReference type="Pfam" id="PF01336">
    <property type="entry name" value="tRNA_anti-codon"/>
    <property type="match status" value="1"/>
</dbReference>
<comment type="function">
    <text evidence="10">Aspartyl-tRNA synthetase with relaxed tRNA specificity since it is able to aspartylate not only its cognate tRNA(Asp) but also tRNA(Asn). Reaction proceeds in two steps: L-aspartate is first activated by ATP to form Asp-AMP and then transferred to the acceptor end of tRNA(Asp/Asn).</text>
</comment>
<dbReference type="InterPro" id="IPR004364">
    <property type="entry name" value="Aa-tRNA-synt_II"/>
</dbReference>
<evidence type="ECO:0000256" key="2">
    <source>
        <dbReference type="ARBA" id="ARBA00005312"/>
    </source>
</evidence>
<dbReference type="CDD" id="cd04316">
    <property type="entry name" value="ND_PkAspRS_like_N"/>
    <property type="match status" value="1"/>
</dbReference>
<dbReference type="PANTHER" id="PTHR43450">
    <property type="entry name" value="ASPARTYL-TRNA SYNTHETASE"/>
    <property type="match status" value="1"/>
</dbReference>
<dbReference type="SUPFAM" id="SSF55681">
    <property type="entry name" value="Class II aaRS and biotin synthetases"/>
    <property type="match status" value="1"/>
</dbReference>
<accession>A0A7C3YEZ4</accession>
<evidence type="ECO:0000256" key="7">
    <source>
        <dbReference type="ARBA" id="ARBA00022842"/>
    </source>
</evidence>
<dbReference type="InterPro" id="IPR002312">
    <property type="entry name" value="Asp/Asn-tRNA-synth_IIb"/>
</dbReference>
<feature type="binding site" evidence="10">
    <location>
        <begin position="212"/>
        <end position="214"/>
    </location>
    <ligand>
        <name>ATP</name>
        <dbReference type="ChEBI" id="CHEBI:30616"/>
    </ligand>
</feature>
<feature type="binding site" evidence="10">
    <location>
        <begin position="401"/>
        <end position="404"/>
    </location>
    <ligand>
        <name>ATP</name>
        <dbReference type="ChEBI" id="CHEBI:30616"/>
    </ligand>
</feature>
<dbReference type="GO" id="GO:0003723">
    <property type="term" value="F:RNA binding"/>
    <property type="evidence" value="ECO:0007669"/>
    <property type="project" value="TreeGrafter"/>
</dbReference>
<comment type="cofactor">
    <cofactor evidence="10">
        <name>Mg(2+)</name>
        <dbReference type="ChEBI" id="CHEBI:18420"/>
    </cofactor>
    <text evidence="10">Binds 3 Mg(2+) cations per subunit. The strongest magnesium site (Mg1) is bound to the beta- and gamma-phosphates of ATP and four water molecules complete its coordination sphere.</text>
</comment>
<dbReference type="GO" id="GO:0005829">
    <property type="term" value="C:cytosol"/>
    <property type="evidence" value="ECO:0007669"/>
    <property type="project" value="TreeGrafter"/>
</dbReference>
<protein>
    <recommendedName>
        <fullName evidence="10">Aspartate--tRNA(Asp/Asn) ligase</fullName>
        <ecNumber evidence="10">6.1.1.23</ecNumber>
    </recommendedName>
    <alternativeName>
        <fullName evidence="10">Aspartyl-tRNA synthetase</fullName>
        <shortName evidence="10">AspRS</shortName>
    </alternativeName>
    <alternativeName>
        <fullName evidence="10">Non-discriminating aspartyl-tRNA synthetase</fullName>
        <shortName evidence="10">ND-AspRS</shortName>
    </alternativeName>
</protein>
<keyword evidence="10" id="KW-0479">Metal-binding</keyword>
<proteinExistence type="inferred from homology"/>
<dbReference type="Pfam" id="PF00152">
    <property type="entry name" value="tRNA-synt_2"/>
    <property type="match status" value="1"/>
</dbReference>
<feature type="binding site" evidence="10">
    <location>
        <position position="212"/>
    </location>
    <ligand>
        <name>L-aspartate</name>
        <dbReference type="ChEBI" id="CHEBI:29991"/>
    </ligand>
</feature>
<feature type="domain" description="Aminoacyl-transfer RNA synthetases class-II family profile" evidence="11">
    <location>
        <begin position="100"/>
        <end position="430"/>
    </location>
</feature>
<dbReference type="GO" id="GO:0050560">
    <property type="term" value="F:aspartate-tRNA(Asn) ligase activity"/>
    <property type="evidence" value="ECO:0007669"/>
    <property type="project" value="UniProtKB-EC"/>
</dbReference>
<dbReference type="EC" id="6.1.1.23" evidence="10"/>
<sequence>MRKFTSDISEEDFGKEVELYGWVHEVRDLGGLVFVILRDREGFAQITLPKKVVDREIFMKAKKVRRESVITVKGVVKEEEKAPNGFEIIPNEFEILNEADAPLPLEVTEKVPAELDTRLDNRFMDLRKPRVQAIFRIRHIVLQTIREFFDREGFIEVQTPKIVSTATEGGTELFPISYFEKEAFLNQSPQLYKQILMAAGFERVLEIGPIFRAEEHNTVRHLNEATSIDIEVSFTDHEGVMRYLERLIKEIHERVSEKCERYLKWLDREIEIPKIPFERVKYDEALEIVNRRGGIINWGEDLPTPALKILAEEFNGYYFIVDWPTKSKPFYAMPYEDNPEVSKTFDLMKGWLELASGAQRIHKYDLLIKRIREQGLDPESFRFYLQAFRYGMPPHAGWGLGLERLLMAMLDLPNIREATLFPRDRHRLVP</sequence>
<evidence type="ECO:0000256" key="10">
    <source>
        <dbReference type="HAMAP-Rule" id="MF_02075"/>
    </source>
</evidence>
<comment type="similarity">
    <text evidence="2 10">Belongs to the class-II aminoacyl-tRNA synthetase family. Type 2 subfamily.</text>
</comment>
<feature type="binding site" evidence="10">
    <location>
        <position position="353"/>
    </location>
    <ligand>
        <name>ATP</name>
        <dbReference type="ChEBI" id="CHEBI:30616"/>
    </ligand>
</feature>
<comment type="caution">
    <text evidence="12">The sequence shown here is derived from an EMBL/GenBank/DDBJ whole genome shotgun (WGS) entry which is preliminary data.</text>
</comment>
<reference evidence="12" key="1">
    <citation type="journal article" date="2020" name="mSystems">
        <title>Genome- and Community-Level Interaction Insights into Carbon Utilization and Element Cycling Functions of Hydrothermarchaeota in Hydrothermal Sediment.</title>
        <authorList>
            <person name="Zhou Z."/>
            <person name="Liu Y."/>
            <person name="Xu W."/>
            <person name="Pan J."/>
            <person name="Luo Z.H."/>
            <person name="Li M."/>
        </authorList>
    </citation>
    <scope>NUCLEOTIDE SEQUENCE [LARGE SCALE GENOMIC DNA]</scope>
    <source>
        <strain evidence="12">SpSt-97</strain>
    </source>
</reference>
<evidence type="ECO:0000256" key="9">
    <source>
        <dbReference type="ARBA" id="ARBA00023146"/>
    </source>
</evidence>
<feature type="binding site" evidence="10">
    <location>
        <position position="360"/>
    </location>
    <ligand>
        <name>L-aspartate</name>
        <dbReference type="ChEBI" id="CHEBI:29991"/>
    </ligand>
</feature>
<dbReference type="NCBIfam" id="TIGR00458">
    <property type="entry name" value="aspS_nondisc"/>
    <property type="match status" value="1"/>
</dbReference>
<feature type="binding site" evidence="10">
    <location>
        <position position="356"/>
    </location>
    <ligand>
        <name>L-aspartate</name>
        <dbReference type="ChEBI" id="CHEBI:29991"/>
    </ligand>
</feature>
<evidence type="ECO:0000256" key="6">
    <source>
        <dbReference type="ARBA" id="ARBA00022840"/>
    </source>
</evidence>
<evidence type="ECO:0000256" key="1">
    <source>
        <dbReference type="ARBA" id="ARBA00004496"/>
    </source>
</evidence>
<dbReference type="Gene3D" id="3.30.930.10">
    <property type="entry name" value="Bira Bifunctional Protein, Domain 2"/>
    <property type="match status" value="1"/>
</dbReference>
<dbReference type="PRINTS" id="PR01042">
    <property type="entry name" value="TRNASYNTHASP"/>
</dbReference>
<dbReference type="InterPro" id="IPR004523">
    <property type="entry name" value="Asp-tRNA_synthase_2"/>
</dbReference>
<feature type="site" description="Important for tRNA non-discrimination" evidence="10">
    <location>
        <position position="83"/>
    </location>
</feature>
<feature type="region of interest" description="Aspartate" evidence="10">
    <location>
        <begin position="190"/>
        <end position="193"/>
    </location>
</feature>
<comment type="subcellular location">
    <subcellularLocation>
        <location evidence="1 10">Cytoplasm</location>
    </subcellularLocation>
</comment>
<feature type="binding site" evidence="10">
    <location>
        <position position="356"/>
    </location>
    <ligand>
        <name>Mg(2+)</name>
        <dbReference type="ChEBI" id="CHEBI:18420"/>
        <label>2</label>
    </ligand>
</feature>
<dbReference type="EMBL" id="DTPI01000023">
    <property type="protein sequence ID" value="HGE66179.1"/>
    <property type="molecule type" value="Genomic_DNA"/>
</dbReference>
<feature type="binding site" evidence="10">
    <location>
        <position position="353"/>
    </location>
    <ligand>
        <name>Mg(2+)</name>
        <dbReference type="ChEBI" id="CHEBI:18420"/>
        <label>3</label>
    </ligand>
</feature>
<comment type="catalytic activity">
    <reaction evidence="10">
        <text>tRNA(Asx) + L-aspartate + ATP = L-aspartyl-tRNA(Asx) + AMP + diphosphate</text>
        <dbReference type="Rhea" id="RHEA:18349"/>
        <dbReference type="Rhea" id="RHEA-COMP:9710"/>
        <dbReference type="Rhea" id="RHEA-COMP:9711"/>
        <dbReference type="ChEBI" id="CHEBI:29991"/>
        <dbReference type="ChEBI" id="CHEBI:30616"/>
        <dbReference type="ChEBI" id="CHEBI:33019"/>
        <dbReference type="ChEBI" id="CHEBI:78442"/>
        <dbReference type="ChEBI" id="CHEBI:78516"/>
        <dbReference type="ChEBI" id="CHEBI:456215"/>
        <dbReference type="EC" id="6.1.1.23"/>
    </reaction>
</comment>
<feature type="binding site" evidence="10">
    <location>
        <position position="353"/>
    </location>
    <ligand>
        <name>Mg(2+)</name>
        <dbReference type="ChEBI" id="CHEBI:18420"/>
        <label>2</label>
    </ligand>
</feature>
<dbReference type="SUPFAM" id="SSF50249">
    <property type="entry name" value="Nucleic acid-binding proteins"/>
    <property type="match status" value="1"/>
</dbReference>
<evidence type="ECO:0000256" key="3">
    <source>
        <dbReference type="ARBA" id="ARBA00022490"/>
    </source>
</evidence>
<dbReference type="GO" id="GO:0006422">
    <property type="term" value="P:aspartyl-tRNA aminoacylation"/>
    <property type="evidence" value="ECO:0007669"/>
    <property type="project" value="UniProtKB-UniRule"/>
</dbReference>
<dbReference type="PROSITE" id="PS50862">
    <property type="entry name" value="AA_TRNA_LIGASE_II"/>
    <property type="match status" value="1"/>
</dbReference>
<keyword evidence="8 10" id="KW-0648">Protein biosynthesis</keyword>
<evidence type="ECO:0000256" key="5">
    <source>
        <dbReference type="ARBA" id="ARBA00022741"/>
    </source>
</evidence>
<dbReference type="GO" id="GO:0004815">
    <property type="term" value="F:aspartate-tRNA ligase activity"/>
    <property type="evidence" value="ECO:0007669"/>
    <property type="project" value="UniProtKB-UniRule"/>
</dbReference>
<dbReference type="GO" id="GO:0000287">
    <property type="term" value="F:magnesium ion binding"/>
    <property type="evidence" value="ECO:0007669"/>
    <property type="project" value="UniProtKB-UniRule"/>
</dbReference>
<dbReference type="NCBIfam" id="NF003483">
    <property type="entry name" value="PRK05159.1"/>
    <property type="match status" value="1"/>
</dbReference>
<dbReference type="InterPro" id="IPR045864">
    <property type="entry name" value="aa-tRNA-synth_II/BPL/LPL"/>
</dbReference>
<evidence type="ECO:0000259" key="11">
    <source>
        <dbReference type="PROSITE" id="PS50862"/>
    </source>
</evidence>
<keyword evidence="5 10" id="KW-0547">Nucleotide-binding</keyword>
<dbReference type="AlphaFoldDB" id="A0A7C3YEZ4"/>
<feature type="binding site" evidence="10">
    <location>
        <position position="168"/>
    </location>
    <ligand>
        <name>L-aspartate</name>
        <dbReference type="ChEBI" id="CHEBI:29991"/>
    </ligand>
</feature>
<dbReference type="PANTHER" id="PTHR43450:SF1">
    <property type="entry name" value="ASPARTATE--TRNA LIGASE, CYTOPLASMIC"/>
    <property type="match status" value="1"/>
</dbReference>
<dbReference type="GO" id="GO:0017101">
    <property type="term" value="C:aminoacyl-tRNA synthetase multienzyme complex"/>
    <property type="evidence" value="ECO:0007669"/>
    <property type="project" value="TreeGrafter"/>
</dbReference>
<feature type="binding site" evidence="10">
    <location>
        <begin position="220"/>
        <end position="222"/>
    </location>
    <ligand>
        <name>ATP</name>
        <dbReference type="ChEBI" id="CHEBI:30616"/>
    </ligand>
</feature>
<name>A0A7C3YEZ4_9EURY</name>
<evidence type="ECO:0000256" key="8">
    <source>
        <dbReference type="ARBA" id="ARBA00022917"/>
    </source>
</evidence>
<dbReference type="InterPro" id="IPR006195">
    <property type="entry name" value="aa-tRNA-synth_II"/>
</dbReference>
<dbReference type="InterPro" id="IPR004365">
    <property type="entry name" value="NA-bd_OB_tRNA"/>
</dbReference>
<comment type="subunit">
    <text evidence="10">Homodimer.</text>
</comment>
<dbReference type="InterPro" id="IPR012340">
    <property type="entry name" value="NA-bd_OB-fold"/>
</dbReference>
<dbReference type="Gene3D" id="2.40.50.140">
    <property type="entry name" value="Nucleic acid-binding proteins"/>
    <property type="match status" value="1"/>
</dbReference>